<feature type="domain" description="Release factor glutamine methyltransferase N-terminal" evidence="7">
    <location>
        <begin position="5"/>
        <end position="75"/>
    </location>
</feature>
<keyword evidence="2 5" id="KW-0808">Transferase</keyword>
<dbReference type="InterPro" id="IPR007848">
    <property type="entry name" value="Small_mtfrase_dom"/>
</dbReference>
<feature type="binding site" evidence="5">
    <location>
        <begin position="181"/>
        <end position="184"/>
    </location>
    <ligand>
        <name>substrate</name>
    </ligand>
</feature>
<name>A0ABV3XVW5_9RHOB</name>
<evidence type="ECO:0000256" key="2">
    <source>
        <dbReference type="ARBA" id="ARBA00022679"/>
    </source>
</evidence>
<dbReference type="NCBIfam" id="TIGR03534">
    <property type="entry name" value="RF_mod_PrmC"/>
    <property type="match status" value="1"/>
</dbReference>
<dbReference type="RefSeq" id="WP_125405340.1">
    <property type="nucleotide sequence ID" value="NZ_JBEHHI010000002.1"/>
</dbReference>
<gene>
    <name evidence="5" type="primary">prmC</name>
    <name evidence="8" type="ORF">Ga0609869_002541</name>
</gene>
<dbReference type="SUPFAM" id="SSF53335">
    <property type="entry name" value="S-adenosyl-L-methionine-dependent methyltransferases"/>
    <property type="match status" value="1"/>
</dbReference>
<dbReference type="Proteomes" id="UP001560019">
    <property type="component" value="Unassembled WGS sequence"/>
</dbReference>
<sequence>MTAAEALAAAVRRLRAAGVPDAPRDARRLLAHAAGAAPERLTLILPEPLSDGAAARFDAAIARRAGREPVSHIIGTRAFYGRSFRVTGDVLDPRPETETLVEQSLAEPFSTVLDLGTGSGCILLTLLAERPGATGLGTDISEAALAIARDNAARLGVSGARFAQSEWFTAVAGQFDLIVSNPPYIAAAEMSGLAPETRDWEPHLALTPGGDGLAAYRALAAGVAAHLSPGGRCLVEVGAGQGAAVASLFRRAGLDAVAVHPDLDSRDRVVSMRAPA</sequence>
<evidence type="ECO:0000256" key="4">
    <source>
        <dbReference type="ARBA" id="ARBA00048391"/>
    </source>
</evidence>
<reference evidence="8 9" key="1">
    <citation type="submission" date="2024-06" db="EMBL/GenBank/DDBJ databases">
        <title>Genome of Rhodovulum iodosum, a marine photoferrotroph.</title>
        <authorList>
            <person name="Bianchini G."/>
            <person name="Nikeleit V."/>
            <person name="Kappler A."/>
            <person name="Bryce C."/>
            <person name="Sanchez-Baracaldo P."/>
        </authorList>
    </citation>
    <scope>NUCLEOTIDE SEQUENCE [LARGE SCALE GENOMIC DNA]</scope>
    <source>
        <strain evidence="8 9">UT/N1</strain>
    </source>
</reference>
<dbReference type="InterPro" id="IPR029063">
    <property type="entry name" value="SAM-dependent_MTases_sf"/>
</dbReference>
<protein>
    <recommendedName>
        <fullName evidence="5">Release factor glutamine methyltransferase</fullName>
        <shortName evidence="5">RF MTase</shortName>
        <ecNumber evidence="5">2.1.1.297</ecNumber>
    </recommendedName>
    <alternativeName>
        <fullName evidence="5">N5-glutamine methyltransferase PrmC</fullName>
    </alternativeName>
    <alternativeName>
        <fullName evidence="5">Protein-(glutamine-N5) MTase PrmC</fullName>
    </alternativeName>
    <alternativeName>
        <fullName evidence="5">Protein-glutamine N-methyltransferase PrmC</fullName>
    </alternativeName>
</protein>
<dbReference type="PANTHER" id="PTHR18895">
    <property type="entry name" value="HEMK METHYLTRANSFERASE"/>
    <property type="match status" value="1"/>
</dbReference>
<accession>A0ABV3XVW5</accession>
<feature type="binding site" evidence="5">
    <location>
        <position position="139"/>
    </location>
    <ligand>
        <name>S-adenosyl-L-methionine</name>
        <dbReference type="ChEBI" id="CHEBI:59789"/>
    </ligand>
</feature>
<evidence type="ECO:0000313" key="8">
    <source>
        <dbReference type="EMBL" id="MEX5729188.1"/>
    </source>
</evidence>
<feature type="domain" description="Methyltransferase small" evidence="6">
    <location>
        <begin position="97"/>
        <end position="189"/>
    </location>
</feature>
<evidence type="ECO:0000259" key="7">
    <source>
        <dbReference type="Pfam" id="PF17827"/>
    </source>
</evidence>
<dbReference type="Gene3D" id="3.40.50.150">
    <property type="entry name" value="Vaccinia Virus protein VP39"/>
    <property type="match status" value="1"/>
</dbReference>
<evidence type="ECO:0000256" key="5">
    <source>
        <dbReference type="HAMAP-Rule" id="MF_02126"/>
    </source>
</evidence>
<evidence type="ECO:0000256" key="1">
    <source>
        <dbReference type="ARBA" id="ARBA00022603"/>
    </source>
</evidence>
<evidence type="ECO:0000256" key="3">
    <source>
        <dbReference type="ARBA" id="ARBA00022691"/>
    </source>
</evidence>
<keyword evidence="1 5" id="KW-0489">Methyltransferase</keyword>
<dbReference type="Pfam" id="PF05175">
    <property type="entry name" value="MTS"/>
    <property type="match status" value="1"/>
</dbReference>
<comment type="catalytic activity">
    <reaction evidence="4 5">
        <text>L-glutaminyl-[peptide chain release factor] + S-adenosyl-L-methionine = N(5)-methyl-L-glutaminyl-[peptide chain release factor] + S-adenosyl-L-homocysteine + H(+)</text>
        <dbReference type="Rhea" id="RHEA:42896"/>
        <dbReference type="Rhea" id="RHEA-COMP:10271"/>
        <dbReference type="Rhea" id="RHEA-COMP:10272"/>
        <dbReference type="ChEBI" id="CHEBI:15378"/>
        <dbReference type="ChEBI" id="CHEBI:30011"/>
        <dbReference type="ChEBI" id="CHEBI:57856"/>
        <dbReference type="ChEBI" id="CHEBI:59789"/>
        <dbReference type="ChEBI" id="CHEBI:61891"/>
        <dbReference type="EC" id="2.1.1.297"/>
    </reaction>
</comment>
<dbReference type="PRINTS" id="PR00507">
    <property type="entry name" value="N12N6MTFRASE"/>
</dbReference>
<feature type="binding site" evidence="5">
    <location>
        <begin position="116"/>
        <end position="120"/>
    </location>
    <ligand>
        <name>S-adenosyl-L-methionine</name>
        <dbReference type="ChEBI" id="CHEBI:59789"/>
    </ligand>
</feature>
<dbReference type="EC" id="2.1.1.297" evidence="5"/>
<dbReference type="HAMAP" id="MF_02126">
    <property type="entry name" value="RF_methyltr_PrmC"/>
    <property type="match status" value="1"/>
</dbReference>
<dbReference type="InterPro" id="IPR050320">
    <property type="entry name" value="N5-glutamine_MTase"/>
</dbReference>
<organism evidence="8 9">
    <name type="scientific">Rhodovulum iodosum</name>
    <dbReference type="NCBI Taxonomy" id="68291"/>
    <lineage>
        <taxon>Bacteria</taxon>
        <taxon>Pseudomonadati</taxon>
        <taxon>Pseudomonadota</taxon>
        <taxon>Alphaproteobacteria</taxon>
        <taxon>Rhodobacterales</taxon>
        <taxon>Paracoccaceae</taxon>
        <taxon>Rhodovulum</taxon>
    </lineage>
</organism>
<feature type="binding site" evidence="5">
    <location>
        <position position="167"/>
    </location>
    <ligand>
        <name>S-adenosyl-L-methionine</name>
        <dbReference type="ChEBI" id="CHEBI:59789"/>
    </ligand>
</feature>
<dbReference type="GO" id="GO:0008168">
    <property type="term" value="F:methyltransferase activity"/>
    <property type="evidence" value="ECO:0007669"/>
    <property type="project" value="UniProtKB-KW"/>
</dbReference>
<dbReference type="InterPro" id="IPR004556">
    <property type="entry name" value="HemK-like"/>
</dbReference>
<dbReference type="CDD" id="cd02440">
    <property type="entry name" value="AdoMet_MTases"/>
    <property type="match status" value="1"/>
</dbReference>
<dbReference type="PROSITE" id="PS00092">
    <property type="entry name" value="N6_MTASE"/>
    <property type="match status" value="1"/>
</dbReference>
<comment type="similarity">
    <text evidence="5">Belongs to the protein N5-glutamine methyltransferase family. PrmC subfamily.</text>
</comment>
<dbReference type="InterPro" id="IPR002052">
    <property type="entry name" value="DNA_methylase_N6_adenine_CS"/>
</dbReference>
<dbReference type="InterPro" id="IPR040758">
    <property type="entry name" value="PrmC_N"/>
</dbReference>
<evidence type="ECO:0000313" key="9">
    <source>
        <dbReference type="Proteomes" id="UP001560019"/>
    </source>
</evidence>
<dbReference type="Pfam" id="PF17827">
    <property type="entry name" value="PrmC_N"/>
    <property type="match status" value="1"/>
</dbReference>
<keyword evidence="9" id="KW-1185">Reference proteome</keyword>
<dbReference type="NCBIfam" id="TIGR00536">
    <property type="entry name" value="hemK_fam"/>
    <property type="match status" value="1"/>
</dbReference>
<comment type="caution">
    <text evidence="8">The sequence shown here is derived from an EMBL/GenBank/DDBJ whole genome shotgun (WGS) entry which is preliminary data.</text>
</comment>
<dbReference type="InterPro" id="IPR019874">
    <property type="entry name" value="RF_methyltr_PrmC"/>
</dbReference>
<dbReference type="Gene3D" id="1.10.8.10">
    <property type="entry name" value="DNA helicase RuvA subunit, C-terminal domain"/>
    <property type="match status" value="1"/>
</dbReference>
<dbReference type="PANTHER" id="PTHR18895:SF74">
    <property type="entry name" value="MTRF1L RELEASE FACTOR GLUTAMINE METHYLTRANSFERASE"/>
    <property type="match status" value="1"/>
</dbReference>
<dbReference type="EMBL" id="JBEHHI010000002">
    <property type="protein sequence ID" value="MEX5729188.1"/>
    <property type="molecule type" value="Genomic_DNA"/>
</dbReference>
<keyword evidence="3 5" id="KW-0949">S-adenosyl-L-methionine</keyword>
<evidence type="ECO:0000259" key="6">
    <source>
        <dbReference type="Pfam" id="PF05175"/>
    </source>
</evidence>
<proteinExistence type="inferred from homology"/>
<comment type="function">
    <text evidence="5">Methylates the class 1 translation termination release factors RF1/PrfA and RF2/PrfB on the glutamine residue of the universally conserved GGQ motif.</text>
</comment>
<dbReference type="GO" id="GO:0032259">
    <property type="term" value="P:methylation"/>
    <property type="evidence" value="ECO:0007669"/>
    <property type="project" value="UniProtKB-KW"/>
</dbReference>
<feature type="binding site" evidence="5">
    <location>
        <position position="181"/>
    </location>
    <ligand>
        <name>S-adenosyl-L-methionine</name>
        <dbReference type="ChEBI" id="CHEBI:59789"/>
    </ligand>
</feature>